<dbReference type="Gene3D" id="1.25.10.10">
    <property type="entry name" value="Leucine-rich Repeat Variant"/>
    <property type="match status" value="1"/>
</dbReference>
<feature type="region of interest" description="Disordered" evidence="8">
    <location>
        <begin position="492"/>
        <end position="543"/>
    </location>
</feature>
<feature type="compositionally biased region" description="Low complexity" evidence="8">
    <location>
        <begin position="673"/>
        <end position="699"/>
    </location>
</feature>
<evidence type="ECO:0000256" key="6">
    <source>
        <dbReference type="ARBA" id="ARBA00023067"/>
    </source>
</evidence>
<dbReference type="Proteomes" id="UP000053342">
    <property type="component" value="Unassembled WGS sequence"/>
</dbReference>
<dbReference type="InterPro" id="IPR027165">
    <property type="entry name" value="CND3"/>
</dbReference>
<evidence type="ECO:0000313" key="11">
    <source>
        <dbReference type="Proteomes" id="UP000053342"/>
    </source>
</evidence>
<evidence type="ECO:0000256" key="7">
    <source>
        <dbReference type="ARBA" id="ARBA00023306"/>
    </source>
</evidence>
<dbReference type="VEuPathDB" id="FungiDB:PV06_08462"/>
<dbReference type="GO" id="GO:0000796">
    <property type="term" value="C:condensin complex"/>
    <property type="evidence" value="ECO:0007669"/>
    <property type="project" value="InterPro"/>
</dbReference>
<keyword evidence="11" id="KW-1185">Reference proteome</keyword>
<dbReference type="HOGENOM" id="CLU_004446_0_1_1"/>
<evidence type="ECO:0000256" key="8">
    <source>
        <dbReference type="SAM" id="MobiDB-lite"/>
    </source>
</evidence>
<dbReference type="AlphaFoldDB" id="A0A0D2AIC7"/>
<evidence type="ECO:0000256" key="5">
    <source>
        <dbReference type="ARBA" id="ARBA00022776"/>
    </source>
</evidence>
<dbReference type="GO" id="GO:0051301">
    <property type="term" value="P:cell division"/>
    <property type="evidence" value="ECO:0007669"/>
    <property type="project" value="UniProtKB-KW"/>
</dbReference>
<organism evidence="10 11">
    <name type="scientific">Exophiala oligosperma</name>
    <dbReference type="NCBI Taxonomy" id="215243"/>
    <lineage>
        <taxon>Eukaryota</taxon>
        <taxon>Fungi</taxon>
        <taxon>Dikarya</taxon>
        <taxon>Ascomycota</taxon>
        <taxon>Pezizomycotina</taxon>
        <taxon>Eurotiomycetes</taxon>
        <taxon>Chaetothyriomycetidae</taxon>
        <taxon>Chaetothyriales</taxon>
        <taxon>Herpotrichiellaceae</taxon>
        <taxon>Exophiala</taxon>
    </lineage>
</organism>
<keyword evidence="3" id="KW-0158">Chromosome</keyword>
<comment type="subcellular location">
    <subcellularLocation>
        <location evidence="1">Chromosome</location>
    </subcellularLocation>
</comment>
<feature type="compositionally biased region" description="Low complexity" evidence="8">
    <location>
        <begin position="812"/>
        <end position="823"/>
    </location>
</feature>
<dbReference type="InterPro" id="IPR016024">
    <property type="entry name" value="ARM-type_fold"/>
</dbReference>
<dbReference type="RefSeq" id="XP_016260107.1">
    <property type="nucleotide sequence ID" value="XM_016409799.1"/>
</dbReference>
<gene>
    <name evidence="10" type="ORF">PV06_08462</name>
</gene>
<dbReference type="GO" id="GO:0000793">
    <property type="term" value="C:condensed chromosome"/>
    <property type="evidence" value="ECO:0007669"/>
    <property type="project" value="TreeGrafter"/>
</dbReference>
<evidence type="ECO:0000256" key="3">
    <source>
        <dbReference type="ARBA" id="ARBA00022454"/>
    </source>
</evidence>
<dbReference type="GO" id="GO:0007076">
    <property type="term" value="P:mitotic chromosome condensation"/>
    <property type="evidence" value="ECO:0007669"/>
    <property type="project" value="InterPro"/>
</dbReference>
<feature type="compositionally biased region" description="Acidic residues" evidence="8">
    <location>
        <begin position="492"/>
        <end position="506"/>
    </location>
</feature>
<evidence type="ECO:0000256" key="4">
    <source>
        <dbReference type="ARBA" id="ARBA00022618"/>
    </source>
</evidence>
<evidence type="ECO:0000259" key="9">
    <source>
        <dbReference type="Pfam" id="PF12719"/>
    </source>
</evidence>
<accession>A0A0D2AIC7</accession>
<dbReference type="PANTHER" id="PTHR14418">
    <property type="entry name" value="CONDENSIN COMPLEX SUBUNIT 3-RELATED"/>
    <property type="match status" value="1"/>
</dbReference>
<dbReference type="STRING" id="215243.A0A0D2AIC7"/>
<comment type="similarity">
    <text evidence="2">Belongs to the CND3 (condensin subunit 3) family.</text>
</comment>
<sequence>MSVGEIFSDAQRSLVGHKTLAKRLRRLENTPNFEAHIKQCIFRLLDVSKSEVAGNRVIKFLTVYLEAAEATNQSTSSILLALLPFLCAKDKTVRYRATQLVSQILGVLSTIDDDLYKVIRHELIKRLRDKVPAIRLEAVLALGRLVENEMEDEDEEQDSDEDVAPGLLEKLLDVLQNDTNADVRRALLLNLPVTPKTLPYLLERARDRDGPTRRALYSRLLPNLGDFRHLSLSMREKLLRWGLRDRDEKVRKAAAHLFRARWIEDCVASRSEQSDEEKKEQKGFYPPNIPALLELLERIDALNTGNEAGVGREAMKEFWAGRPDYMDAVTFDDEFWDTLTPESAFMARTFNDFCQQSQDQKHQVMIEEKMPEVTRLGFHLQKHINELLVKVQNAIETDSDEKLAEQAEQEFIVEQLLYIAQTLDYTDEVGRRKMFSLLRHALSMADLPEECTRLAVEALRLVCNPDAAGEREFTSVVLEAIAEVHDNIVSDEGEEEGADADGDDDASFVSARSEVSDPDSNATPKNNNGSTGKNKKNQNLSEEEQEAQAIKEIVINMKCLHIAQCMLQNVAGNLQSNIHLRTMFDNLVIPAVRSHEVLIRERGVQCLGLCCLLEPKLADENMRLFTHLLKKGHETLQVMALQILCDILMARGPPSASQSQPTTVEGGGGGGAASPNNNNADSAGDGEQTNTAAGNANTNTNMTSLLSPFIKALSPNFVEEVRATATSSLCKLMLCGFYKENEELFDQIVERAMQLGAKGWELLEKVKNAVVVDREKEKLLEREEEEKGRELLQPPPTATVGPFGAASTRLSAAADDGAATNNDHGGGTGSARTSDGVVVAADGKTRLSSGGDGGATNAVDVDA</sequence>
<dbReference type="OrthoDB" id="27187at2759"/>
<feature type="region of interest" description="Disordered" evidence="8">
    <location>
        <begin position="783"/>
        <end position="863"/>
    </location>
</feature>
<dbReference type="InterPro" id="IPR011989">
    <property type="entry name" value="ARM-like"/>
</dbReference>
<feature type="domain" description="Nuclear condensin complex subunit 3 C-terminal" evidence="9">
    <location>
        <begin position="558"/>
        <end position="749"/>
    </location>
</feature>
<evidence type="ECO:0000256" key="2">
    <source>
        <dbReference type="ARBA" id="ARBA00006533"/>
    </source>
</evidence>
<keyword evidence="6" id="KW-0226">DNA condensation</keyword>
<dbReference type="Pfam" id="PF12719">
    <property type="entry name" value="Cnd3"/>
    <property type="match status" value="1"/>
</dbReference>
<evidence type="ECO:0000256" key="1">
    <source>
        <dbReference type="ARBA" id="ARBA00004286"/>
    </source>
</evidence>
<feature type="region of interest" description="Disordered" evidence="8">
    <location>
        <begin position="654"/>
        <end position="699"/>
    </location>
</feature>
<protein>
    <recommendedName>
        <fullName evidence="9">Nuclear condensin complex subunit 3 C-terminal domain-containing protein</fullName>
    </recommendedName>
</protein>
<dbReference type="GeneID" id="27360536"/>
<keyword evidence="5" id="KW-0498">Mitosis</keyword>
<evidence type="ECO:0000313" key="10">
    <source>
        <dbReference type="EMBL" id="KIW39891.1"/>
    </source>
</evidence>
<dbReference type="PANTHER" id="PTHR14418:SF5">
    <property type="entry name" value="CONDENSIN COMPLEX SUBUNIT 3"/>
    <property type="match status" value="1"/>
</dbReference>
<keyword evidence="7" id="KW-0131">Cell cycle</keyword>
<name>A0A0D2AIC7_9EURO</name>
<proteinExistence type="inferred from homology"/>
<dbReference type="InterPro" id="IPR025977">
    <property type="entry name" value="Cnd3_C"/>
</dbReference>
<dbReference type="SUPFAM" id="SSF48371">
    <property type="entry name" value="ARM repeat"/>
    <property type="match status" value="1"/>
</dbReference>
<keyword evidence="4" id="KW-0132">Cell division</keyword>
<dbReference type="EMBL" id="KN847339">
    <property type="protein sequence ID" value="KIW39891.1"/>
    <property type="molecule type" value="Genomic_DNA"/>
</dbReference>
<reference evidence="10 11" key="1">
    <citation type="submission" date="2015-01" db="EMBL/GenBank/DDBJ databases">
        <title>The Genome Sequence of Exophiala oligosperma CBS72588.</title>
        <authorList>
            <consortium name="The Broad Institute Genomics Platform"/>
            <person name="Cuomo C."/>
            <person name="de Hoog S."/>
            <person name="Gorbushina A."/>
            <person name="Stielow B."/>
            <person name="Teixiera M."/>
            <person name="Abouelleil A."/>
            <person name="Chapman S.B."/>
            <person name="Priest M."/>
            <person name="Young S.K."/>
            <person name="Wortman J."/>
            <person name="Nusbaum C."/>
            <person name="Birren B."/>
        </authorList>
    </citation>
    <scope>NUCLEOTIDE SEQUENCE [LARGE SCALE GENOMIC DNA]</scope>
    <source>
        <strain evidence="10 11">CBS 72588</strain>
    </source>
</reference>